<dbReference type="OrthoDB" id="2382185at2"/>
<feature type="domain" description="Regulatory protein YycH" evidence="2">
    <location>
        <begin position="10"/>
        <end position="427"/>
    </location>
</feature>
<evidence type="ECO:0000259" key="2">
    <source>
        <dbReference type="Pfam" id="PF07435"/>
    </source>
</evidence>
<sequence>MKIPERIIQIGLVFLILLSLYFTYVIWLSPANKGTQELNNSTSAVVSPTSNYRKETETFLPLRITWFQGNEIKESNGENLITNIQKVLNDSSIGVIEKKVIEDKDSFEPYDVVKNGIELGYASSFLLSEYNETYGLAMDLSEANEGAFYFNTIQIDYDKKKIRFLDYSNYSVYEASIDIDEKKINDFLLSKNTSLTPMKNAEDSILERQYSTQDKVKLKKYSYILAQQPVSLFRNAFFQNPENVQENNSALSFYSGREVLSISDTSQAIDFKGDISKSPKQADIFSESFSYIEKLGNSIGNLRYFDHASSTVNYRTFVEGFPVFSDGNQGKVSIDIQRNRKSQVVGAPDYSIHIETSRNTIQVPIPSDEEIELLSTNEMVQQLVDKGASVDKIKNVIVGYTWKVIKDTKTVVDLTPEWYVQYEDTWYSANDLLQNLSELEGK</sequence>
<dbReference type="RefSeq" id="WP_010769502.1">
    <property type="nucleotide sequence ID" value="NZ_ASWE01000001.1"/>
</dbReference>
<dbReference type="PATRIC" id="fig|1158610.3.peg.2851"/>
<reference evidence="3 4" key="1">
    <citation type="submission" date="2013-02" db="EMBL/GenBank/DDBJ databases">
        <title>The Genome Sequence of Enterococcus phoeniculicola BAA-412.</title>
        <authorList>
            <consortium name="The Broad Institute Genome Sequencing Platform"/>
            <consortium name="The Broad Institute Genome Sequencing Center for Infectious Disease"/>
            <person name="Earl A.M."/>
            <person name="Gilmore M.S."/>
            <person name="Lebreton F."/>
            <person name="Walker B."/>
            <person name="Young S.K."/>
            <person name="Zeng Q."/>
            <person name="Gargeya S."/>
            <person name="Fitzgerald M."/>
            <person name="Haas B."/>
            <person name="Abouelleil A."/>
            <person name="Alvarado L."/>
            <person name="Arachchi H.M."/>
            <person name="Berlin A.M."/>
            <person name="Chapman S.B."/>
            <person name="Dewar J."/>
            <person name="Goldberg J."/>
            <person name="Griggs A."/>
            <person name="Gujja S."/>
            <person name="Hansen M."/>
            <person name="Howarth C."/>
            <person name="Imamovic A."/>
            <person name="Larimer J."/>
            <person name="McCowan C."/>
            <person name="Murphy C."/>
            <person name="Neiman D."/>
            <person name="Pearson M."/>
            <person name="Priest M."/>
            <person name="Roberts A."/>
            <person name="Saif S."/>
            <person name="Shea T."/>
            <person name="Sisk P."/>
            <person name="Sykes S."/>
            <person name="Wortman J."/>
            <person name="Nusbaum C."/>
            <person name="Birren B."/>
        </authorList>
    </citation>
    <scope>NUCLEOTIDE SEQUENCE [LARGE SCALE GENOMIC DNA]</scope>
    <source>
        <strain evidence="3 4">ATCC BAA-412</strain>
    </source>
</reference>
<dbReference type="STRING" id="154621.RV11_GL000686"/>
<dbReference type="AlphaFoldDB" id="R3WKX9"/>
<gene>
    <name evidence="3" type="ORF">UC3_02867</name>
</gene>
<evidence type="ECO:0000313" key="3">
    <source>
        <dbReference type="EMBL" id="EOL42515.1"/>
    </source>
</evidence>
<name>R3WKX9_9ENTE</name>
<keyword evidence="1" id="KW-1133">Transmembrane helix</keyword>
<accession>R3WKX9</accession>
<keyword evidence="4" id="KW-1185">Reference proteome</keyword>
<dbReference type="eggNOG" id="COG4863">
    <property type="taxonomic scope" value="Bacteria"/>
</dbReference>
<keyword evidence="1" id="KW-0472">Membrane</keyword>
<evidence type="ECO:0000313" key="4">
    <source>
        <dbReference type="Proteomes" id="UP000013785"/>
    </source>
</evidence>
<proteinExistence type="predicted"/>
<organism evidence="3 4">
    <name type="scientific">Enterococcus phoeniculicola ATCC BAA-412</name>
    <dbReference type="NCBI Taxonomy" id="1158610"/>
    <lineage>
        <taxon>Bacteria</taxon>
        <taxon>Bacillati</taxon>
        <taxon>Bacillota</taxon>
        <taxon>Bacilli</taxon>
        <taxon>Lactobacillales</taxon>
        <taxon>Enterococcaceae</taxon>
        <taxon>Enterococcus</taxon>
    </lineage>
</organism>
<comment type="caution">
    <text evidence="3">The sequence shown here is derived from an EMBL/GenBank/DDBJ whole genome shotgun (WGS) entry which is preliminary data.</text>
</comment>
<dbReference type="HOGENOM" id="CLU_037125_1_0_9"/>
<dbReference type="Gene3D" id="3.30.310.160">
    <property type="entry name" value="YycH protein, domain 2"/>
    <property type="match status" value="1"/>
</dbReference>
<dbReference type="EMBL" id="AJAT01000017">
    <property type="protein sequence ID" value="EOL42515.1"/>
    <property type="molecule type" value="Genomic_DNA"/>
</dbReference>
<dbReference type="InterPro" id="IPR042274">
    <property type="entry name" value="YycH/YycI_2"/>
</dbReference>
<feature type="transmembrane region" description="Helical" evidence="1">
    <location>
        <begin position="7"/>
        <end position="27"/>
    </location>
</feature>
<dbReference type="Gene3D" id="3.10.450.310">
    <property type="match status" value="1"/>
</dbReference>
<dbReference type="InterPro" id="IPR009996">
    <property type="entry name" value="YycH"/>
</dbReference>
<keyword evidence="1" id="KW-0812">Transmembrane</keyword>
<dbReference type="Proteomes" id="UP000013785">
    <property type="component" value="Unassembled WGS sequence"/>
</dbReference>
<protein>
    <recommendedName>
        <fullName evidence="2">Regulatory protein YycH domain-containing protein</fullName>
    </recommendedName>
</protein>
<evidence type="ECO:0000256" key="1">
    <source>
        <dbReference type="SAM" id="Phobius"/>
    </source>
</evidence>
<dbReference type="Pfam" id="PF07435">
    <property type="entry name" value="YycH"/>
    <property type="match status" value="1"/>
</dbReference>